<dbReference type="PANTHER" id="PTHR30273">
    <property type="entry name" value="PERIPLASMIC SIGNAL SENSOR AND SIGMA FACTOR ACTIVATOR FECR-RELATED"/>
    <property type="match status" value="1"/>
</dbReference>
<sequence>MRLHPTLAGLVGRILRGKASSAEVKDFNRWYSGDEGEKLEIADHRGRSKAQIEQELLAKIQARTLPKADRRKSNPTGFGIWRVAAAVTLAIGLGWLAQKQLGETLPSEVQETSFVTFQNGTGMIKRIKLPDGSSVKLFHRTSIQVAENFSENRLVKLEGEAFFEVKRDSLHPFRIESAQLLTEVLGTSFLVKSHPDGPELVAVKTGLVKVSDSLSSDFLLKPDFRLDYGNAVGTVREIAPKDPVFAWTEDVLAFQNTPMAEMVQRLEDWYGVQISHNLGETNTCEISGSYQNENLENLLQLVQYSIPFTYQIDGKNVTLHFNPCP</sequence>
<evidence type="ECO:0000313" key="4">
    <source>
        <dbReference type="Proteomes" id="UP000664317"/>
    </source>
</evidence>
<proteinExistence type="predicted"/>
<dbReference type="Gene3D" id="2.60.120.1440">
    <property type="match status" value="1"/>
</dbReference>
<dbReference type="Pfam" id="PF04773">
    <property type="entry name" value="FecR"/>
    <property type="match status" value="1"/>
</dbReference>
<dbReference type="InterPro" id="IPR006860">
    <property type="entry name" value="FecR"/>
</dbReference>
<reference evidence="3 4" key="1">
    <citation type="submission" date="2021-03" db="EMBL/GenBank/DDBJ databases">
        <title>novel species isolated from a fishpond in China.</title>
        <authorList>
            <person name="Lu H."/>
            <person name="Cai Z."/>
        </authorList>
    </citation>
    <scope>NUCLEOTIDE SEQUENCE [LARGE SCALE GENOMIC DNA]</scope>
    <source>
        <strain evidence="3 4">H41</strain>
    </source>
</reference>
<accession>A0ABS3C4A1</accession>
<evidence type="ECO:0000313" key="3">
    <source>
        <dbReference type="EMBL" id="MBN7811818.1"/>
    </source>
</evidence>
<organism evidence="3 4">
    <name type="scientific">Algoriphagus oliviformis</name>
    <dbReference type="NCBI Taxonomy" id="2811231"/>
    <lineage>
        <taxon>Bacteria</taxon>
        <taxon>Pseudomonadati</taxon>
        <taxon>Bacteroidota</taxon>
        <taxon>Cytophagia</taxon>
        <taxon>Cytophagales</taxon>
        <taxon>Cyclobacteriaceae</taxon>
        <taxon>Algoriphagus</taxon>
    </lineage>
</organism>
<dbReference type="EMBL" id="JAFKCT010000005">
    <property type="protein sequence ID" value="MBN7811818.1"/>
    <property type="molecule type" value="Genomic_DNA"/>
</dbReference>
<dbReference type="InterPro" id="IPR032508">
    <property type="entry name" value="FecR_C"/>
</dbReference>
<dbReference type="InterPro" id="IPR012373">
    <property type="entry name" value="Ferrdict_sens_TM"/>
</dbReference>
<keyword evidence="4" id="KW-1185">Reference proteome</keyword>
<feature type="domain" description="FecR protein" evidence="1">
    <location>
        <begin position="120"/>
        <end position="208"/>
    </location>
</feature>
<comment type="caution">
    <text evidence="3">The sequence shown here is derived from an EMBL/GenBank/DDBJ whole genome shotgun (WGS) entry which is preliminary data.</text>
</comment>
<dbReference type="RefSeq" id="WP_206578601.1">
    <property type="nucleotide sequence ID" value="NZ_JAFKCT010000005.1"/>
</dbReference>
<dbReference type="Gene3D" id="3.55.50.30">
    <property type="match status" value="1"/>
</dbReference>
<evidence type="ECO:0000259" key="2">
    <source>
        <dbReference type="Pfam" id="PF16344"/>
    </source>
</evidence>
<dbReference type="PIRSF" id="PIRSF018266">
    <property type="entry name" value="FecR"/>
    <property type="match status" value="1"/>
</dbReference>
<dbReference type="Proteomes" id="UP000664317">
    <property type="component" value="Unassembled WGS sequence"/>
</dbReference>
<gene>
    <name evidence="3" type="ORF">J0A68_12745</name>
</gene>
<name>A0ABS3C4A1_9BACT</name>
<evidence type="ECO:0000259" key="1">
    <source>
        <dbReference type="Pfam" id="PF04773"/>
    </source>
</evidence>
<protein>
    <submittedName>
        <fullName evidence="3">DUF4974 domain-containing protein</fullName>
    </submittedName>
</protein>
<dbReference type="Pfam" id="PF16344">
    <property type="entry name" value="FecR_C"/>
    <property type="match status" value="1"/>
</dbReference>
<feature type="domain" description="Protein FecR C-terminal" evidence="2">
    <location>
        <begin position="252"/>
        <end position="319"/>
    </location>
</feature>
<dbReference type="PANTHER" id="PTHR30273:SF2">
    <property type="entry name" value="PROTEIN FECR"/>
    <property type="match status" value="1"/>
</dbReference>